<evidence type="ECO:0000313" key="3">
    <source>
        <dbReference type="Proteomes" id="UP000291981"/>
    </source>
</evidence>
<dbReference type="OrthoDB" id="1414794at2"/>
<feature type="transmembrane region" description="Helical" evidence="1">
    <location>
        <begin position="21"/>
        <end position="42"/>
    </location>
</feature>
<keyword evidence="1" id="KW-1133">Transmembrane helix</keyword>
<accession>A0A4Q8QCY4</accession>
<comment type="caution">
    <text evidence="2">The sequence shown here is derived from an EMBL/GenBank/DDBJ whole genome shotgun (WGS) entry which is preliminary data.</text>
</comment>
<dbReference type="EMBL" id="SGIU01000002">
    <property type="protein sequence ID" value="TAI47357.1"/>
    <property type="molecule type" value="Genomic_DNA"/>
</dbReference>
<dbReference type="Proteomes" id="UP000291981">
    <property type="component" value="Unassembled WGS sequence"/>
</dbReference>
<protein>
    <submittedName>
        <fullName evidence="2">Uncharacterized protein</fullName>
    </submittedName>
</protein>
<organism evidence="2 3">
    <name type="scientific">Flagellimonas allohymeniacidonis</name>
    <dbReference type="NCBI Taxonomy" id="2517819"/>
    <lineage>
        <taxon>Bacteria</taxon>
        <taxon>Pseudomonadati</taxon>
        <taxon>Bacteroidota</taxon>
        <taxon>Flavobacteriia</taxon>
        <taxon>Flavobacteriales</taxon>
        <taxon>Flavobacteriaceae</taxon>
        <taxon>Flagellimonas</taxon>
    </lineage>
</organism>
<dbReference type="InterPro" id="IPR045749">
    <property type="entry name" value="DUF6090"/>
</dbReference>
<dbReference type="AlphaFoldDB" id="A0A4Q8QCY4"/>
<keyword evidence="1" id="KW-0472">Membrane</keyword>
<sequence length="254" mass="29489">MIKFFRRIRQQLLAEGKFSNYLLYAVGEIILVVIGILIALQINDYSEVQKERKKEMILLSNLSKEVELDILQIENNTKISMERLGRLDSLVGLLSAPNSIDKSSFVLQSFEFVMDQYFKSNSGIFDEAVSSGKMSYVQNDSLRQKIFNYYRNAKETYTDGTTRQITDEFITPLLVENIYLNLEGFSMLGINLDKISNLRALDLGQLSQNRDFWKMVLLKFGGNREQILRWEAIKKRAEGLKNQIDQELEKLHTY</sequence>
<gene>
    <name evidence="2" type="ORF">EW142_11810</name>
</gene>
<reference evidence="2 3" key="1">
    <citation type="submission" date="2019-02" db="EMBL/GenBank/DDBJ databases">
        <title>Draft genome sequence of Muricauda sp. 176CP4-71.</title>
        <authorList>
            <person name="Park J.-S."/>
        </authorList>
    </citation>
    <scope>NUCLEOTIDE SEQUENCE [LARGE SCALE GENOMIC DNA]</scope>
    <source>
        <strain evidence="2 3">176CP4-71</strain>
    </source>
</reference>
<dbReference type="RefSeq" id="WP_130614093.1">
    <property type="nucleotide sequence ID" value="NZ_SGIU01000002.1"/>
</dbReference>
<keyword evidence="3" id="KW-1185">Reference proteome</keyword>
<dbReference type="Pfam" id="PF19578">
    <property type="entry name" value="DUF6090"/>
    <property type="match status" value="1"/>
</dbReference>
<evidence type="ECO:0000313" key="2">
    <source>
        <dbReference type="EMBL" id="TAI47357.1"/>
    </source>
</evidence>
<keyword evidence="1" id="KW-0812">Transmembrane</keyword>
<name>A0A4Q8QCY4_9FLAO</name>
<evidence type="ECO:0000256" key="1">
    <source>
        <dbReference type="SAM" id="Phobius"/>
    </source>
</evidence>
<proteinExistence type="predicted"/>